<evidence type="ECO:0000256" key="6">
    <source>
        <dbReference type="ARBA" id="ARBA00023004"/>
    </source>
</evidence>
<feature type="domain" description="4Fe-4S ferredoxin-type" evidence="8">
    <location>
        <begin position="50"/>
        <end position="82"/>
    </location>
</feature>
<evidence type="ECO:0000256" key="1">
    <source>
        <dbReference type="ARBA" id="ARBA00022448"/>
    </source>
</evidence>
<evidence type="ECO:0000256" key="2">
    <source>
        <dbReference type="ARBA" id="ARBA00022485"/>
    </source>
</evidence>
<keyword evidence="6" id="KW-0408">Iron</keyword>
<dbReference type="InterPro" id="IPR017900">
    <property type="entry name" value="4Fe4S_Fe_S_CS"/>
</dbReference>
<sequence>MKKVIDISLDKCLGCRTCQLECAIEHSNSKDLFVAVQEIPLPEYRMSVEFVNGVNIPWQCRHCDDAPCENICPTGAIGRKDYEGPILIENSKCVGCKLCVQVCPFGILKKSKSDIVIIKCDFCIDRLQEEKEPACVGGCPTKALKLITLEELANKKKEAATERFLSVLQQG</sequence>
<dbReference type="eggNOG" id="COG0437">
    <property type="taxonomic scope" value="Bacteria"/>
</dbReference>
<dbReference type="KEGG" id="ccb:Clocel_2586"/>
<dbReference type="Gene3D" id="3.30.70.20">
    <property type="match status" value="2"/>
</dbReference>
<proteinExistence type="predicted"/>
<dbReference type="PROSITE" id="PS51379">
    <property type="entry name" value="4FE4S_FER_2"/>
    <property type="match status" value="3"/>
</dbReference>
<dbReference type="CDD" id="cd16374">
    <property type="entry name" value="DMSOR_beta_like"/>
    <property type="match status" value="1"/>
</dbReference>
<dbReference type="EMBL" id="CP002160">
    <property type="protein sequence ID" value="ADL52296.1"/>
    <property type="molecule type" value="Genomic_DNA"/>
</dbReference>
<evidence type="ECO:0000256" key="5">
    <source>
        <dbReference type="ARBA" id="ARBA00022982"/>
    </source>
</evidence>
<dbReference type="GO" id="GO:0046872">
    <property type="term" value="F:metal ion binding"/>
    <property type="evidence" value="ECO:0007669"/>
    <property type="project" value="UniProtKB-KW"/>
</dbReference>
<dbReference type="HOGENOM" id="CLU_043374_3_1_9"/>
<evidence type="ECO:0000256" key="3">
    <source>
        <dbReference type="ARBA" id="ARBA00022723"/>
    </source>
</evidence>
<reference evidence="9 10" key="1">
    <citation type="submission" date="2010-08" db="EMBL/GenBank/DDBJ databases">
        <title>Complete sequence of Clostridium cellulovorans 743B.</title>
        <authorList>
            <consortium name="US DOE Joint Genome Institute"/>
            <person name="Lucas S."/>
            <person name="Copeland A."/>
            <person name="Lapidus A."/>
            <person name="Cheng J.-F."/>
            <person name="Bruce D."/>
            <person name="Goodwin L."/>
            <person name="Pitluck S."/>
            <person name="Chertkov O."/>
            <person name="Detter J.C."/>
            <person name="Han C."/>
            <person name="Tapia R."/>
            <person name="Land M."/>
            <person name="Hauser L."/>
            <person name="Chang Y.-J."/>
            <person name="Jeffries C."/>
            <person name="Kyrpides N."/>
            <person name="Ivanova N."/>
            <person name="Mikhailova N."/>
            <person name="Hemme C.L."/>
            <person name="Woyke T."/>
        </authorList>
    </citation>
    <scope>NUCLEOTIDE SEQUENCE [LARGE SCALE GENOMIC DNA]</scope>
    <source>
        <strain evidence="10">ATCC 35296 / DSM 3052 / OCM 3 / 743B</strain>
    </source>
</reference>
<keyword evidence="3" id="KW-0479">Metal-binding</keyword>
<dbReference type="SUPFAM" id="SSF54862">
    <property type="entry name" value="4Fe-4S ferredoxins"/>
    <property type="match status" value="1"/>
</dbReference>
<dbReference type="InterPro" id="IPR017896">
    <property type="entry name" value="4Fe4S_Fe-S-bd"/>
</dbReference>
<dbReference type="AlphaFoldDB" id="D9SQU0"/>
<protein>
    <submittedName>
        <fullName evidence="9">4Fe-4S ferredoxin, iron-sulfur binding domain protein</fullName>
    </submittedName>
</protein>
<dbReference type="PROSITE" id="PS00198">
    <property type="entry name" value="4FE4S_FER_1"/>
    <property type="match status" value="1"/>
</dbReference>
<feature type="domain" description="4Fe-4S ferredoxin-type" evidence="8">
    <location>
        <begin position="3"/>
        <end position="32"/>
    </location>
</feature>
<feature type="domain" description="4Fe-4S ferredoxin-type" evidence="8">
    <location>
        <begin position="84"/>
        <end position="113"/>
    </location>
</feature>
<evidence type="ECO:0000256" key="4">
    <source>
        <dbReference type="ARBA" id="ARBA00022737"/>
    </source>
</evidence>
<dbReference type="PANTHER" id="PTHR43177">
    <property type="entry name" value="PROTEIN NRFC"/>
    <property type="match status" value="1"/>
</dbReference>
<dbReference type="Proteomes" id="UP000002730">
    <property type="component" value="Chromosome"/>
</dbReference>
<keyword evidence="7" id="KW-0411">Iron-sulfur</keyword>
<dbReference type="PANTHER" id="PTHR43177:SF5">
    <property type="entry name" value="ANAEROBIC DIMETHYL SULFOXIDE REDUCTASE CHAIN B-RELATED"/>
    <property type="match status" value="1"/>
</dbReference>
<keyword evidence="2" id="KW-0004">4Fe-4S</keyword>
<evidence type="ECO:0000256" key="7">
    <source>
        <dbReference type="ARBA" id="ARBA00023014"/>
    </source>
</evidence>
<dbReference type="InterPro" id="IPR050954">
    <property type="entry name" value="ET_IronSulfur_Cluster-Binding"/>
</dbReference>
<keyword evidence="1" id="KW-0813">Transport</keyword>
<dbReference type="Pfam" id="PF13247">
    <property type="entry name" value="Fer4_11"/>
    <property type="match status" value="1"/>
</dbReference>
<keyword evidence="10" id="KW-1185">Reference proteome</keyword>
<accession>D9SQU0</accession>
<dbReference type="STRING" id="573061.Clocel_2586"/>
<keyword evidence="5" id="KW-0249">Electron transport</keyword>
<evidence type="ECO:0000313" key="10">
    <source>
        <dbReference type="Proteomes" id="UP000002730"/>
    </source>
</evidence>
<dbReference type="OrthoDB" id="9810688at2"/>
<evidence type="ECO:0000259" key="8">
    <source>
        <dbReference type="PROSITE" id="PS51379"/>
    </source>
</evidence>
<keyword evidence="4" id="KW-0677">Repeat</keyword>
<name>D9SQU0_CLOC7</name>
<evidence type="ECO:0000313" key="9">
    <source>
        <dbReference type="EMBL" id="ADL52296.1"/>
    </source>
</evidence>
<dbReference type="GO" id="GO:0051539">
    <property type="term" value="F:4 iron, 4 sulfur cluster binding"/>
    <property type="evidence" value="ECO:0007669"/>
    <property type="project" value="UniProtKB-KW"/>
</dbReference>
<dbReference type="RefSeq" id="WP_010075556.1">
    <property type="nucleotide sequence ID" value="NC_014393.1"/>
</dbReference>
<organism evidence="9 10">
    <name type="scientific">Clostridium cellulovorans (strain ATCC 35296 / DSM 3052 / OCM 3 / 743B)</name>
    <dbReference type="NCBI Taxonomy" id="573061"/>
    <lineage>
        <taxon>Bacteria</taxon>
        <taxon>Bacillati</taxon>
        <taxon>Bacillota</taxon>
        <taxon>Clostridia</taxon>
        <taxon>Eubacteriales</taxon>
        <taxon>Clostridiaceae</taxon>
        <taxon>Clostridium</taxon>
    </lineage>
</organism>
<gene>
    <name evidence="9" type="ordered locus">Clocel_2586</name>
</gene>